<comment type="subcellular location">
    <subcellularLocation>
        <location evidence="1">Membrane</location>
        <topology evidence="1">Single-pass membrane protein</topology>
    </subcellularLocation>
</comment>
<feature type="signal peptide" evidence="9">
    <location>
        <begin position="1"/>
        <end position="23"/>
    </location>
</feature>
<evidence type="ECO:0000256" key="2">
    <source>
        <dbReference type="ARBA" id="ARBA00022614"/>
    </source>
</evidence>
<keyword evidence="7 8" id="KW-0472">Membrane</keyword>
<dbReference type="InterPro" id="IPR013210">
    <property type="entry name" value="LRR_N_plant-typ"/>
</dbReference>
<reference evidence="13" key="1">
    <citation type="journal article" date="2020" name="Nat. Genet.">
        <title>Genomic diversifications of five Gossypium allopolyploid species and their impact on cotton improvement.</title>
        <authorList>
            <person name="Chen Z.J."/>
            <person name="Sreedasyam A."/>
            <person name="Ando A."/>
            <person name="Song Q."/>
            <person name="De Santiago L.M."/>
            <person name="Hulse-Kemp A.M."/>
            <person name="Ding M."/>
            <person name="Ye W."/>
            <person name="Kirkbride R.C."/>
            <person name="Jenkins J."/>
            <person name="Plott C."/>
            <person name="Lovell J."/>
            <person name="Lin Y.M."/>
            <person name="Vaughn R."/>
            <person name="Liu B."/>
            <person name="Simpson S."/>
            <person name="Scheffler B.E."/>
            <person name="Wen L."/>
            <person name="Saski C.A."/>
            <person name="Grover C.E."/>
            <person name="Hu G."/>
            <person name="Conover J.L."/>
            <person name="Carlson J.W."/>
            <person name="Shu S."/>
            <person name="Boston L.B."/>
            <person name="Williams M."/>
            <person name="Peterson D.G."/>
            <person name="McGee K."/>
            <person name="Jones D.C."/>
            <person name="Wendel J.F."/>
            <person name="Stelly D.M."/>
            <person name="Grimwood J."/>
            <person name="Schmutz J."/>
        </authorList>
    </citation>
    <scope>NUCLEOTIDE SEQUENCE [LARGE SCALE GENOMIC DNA]</scope>
    <source>
        <strain evidence="13">cv. 3-79</strain>
    </source>
</reference>
<keyword evidence="5" id="KW-0677">Repeat</keyword>
<feature type="transmembrane region" description="Helical" evidence="8">
    <location>
        <begin position="791"/>
        <end position="815"/>
    </location>
</feature>
<dbReference type="SUPFAM" id="SSF52058">
    <property type="entry name" value="L domain-like"/>
    <property type="match status" value="2"/>
</dbReference>
<dbReference type="FunFam" id="3.80.10.10:FF:000400">
    <property type="entry name" value="Nuclear pore complex protein NUP107"/>
    <property type="match status" value="1"/>
</dbReference>
<dbReference type="PANTHER" id="PTHR48065">
    <property type="entry name" value="OS10G0469600 PROTEIN"/>
    <property type="match status" value="1"/>
</dbReference>
<evidence type="ECO:0000256" key="8">
    <source>
        <dbReference type="SAM" id="Phobius"/>
    </source>
</evidence>
<dbReference type="PRINTS" id="PR00019">
    <property type="entry name" value="LEURICHRPT"/>
</dbReference>
<dbReference type="Pfam" id="PF00560">
    <property type="entry name" value="LRR_1"/>
    <property type="match status" value="2"/>
</dbReference>
<gene>
    <name evidence="12" type="ORF">ES319_1Z087200v1</name>
</gene>
<dbReference type="FunFam" id="3.80.10.10:FF:000095">
    <property type="entry name" value="LRR receptor-like serine/threonine-protein kinase GSO1"/>
    <property type="match status" value="2"/>
</dbReference>
<evidence type="ECO:0000259" key="10">
    <source>
        <dbReference type="Pfam" id="PF08263"/>
    </source>
</evidence>
<dbReference type="EMBL" id="ML706195">
    <property type="protein sequence ID" value="KAB1671176.1"/>
    <property type="molecule type" value="Genomic_DNA"/>
</dbReference>
<accession>A0A5J5NE24</accession>
<feature type="domain" description="Leucine-rich repeat-containing N-terminal plant-type" evidence="10">
    <location>
        <begin position="33"/>
        <end position="72"/>
    </location>
</feature>
<dbReference type="GO" id="GO:0099402">
    <property type="term" value="P:plant organ development"/>
    <property type="evidence" value="ECO:0007669"/>
    <property type="project" value="UniProtKB-ARBA"/>
</dbReference>
<evidence type="ECO:0000256" key="9">
    <source>
        <dbReference type="SAM" id="SignalP"/>
    </source>
</evidence>
<feature type="domain" description="Disease resistance R13L4/SHOC-2-like LRR" evidence="11">
    <location>
        <begin position="334"/>
        <end position="630"/>
    </location>
</feature>
<evidence type="ECO:0000256" key="6">
    <source>
        <dbReference type="ARBA" id="ARBA00022989"/>
    </source>
</evidence>
<dbReference type="OrthoDB" id="979932at2759"/>
<dbReference type="SMART" id="SM00369">
    <property type="entry name" value="LRR_TYP"/>
    <property type="match status" value="12"/>
</dbReference>
<dbReference type="Proteomes" id="UP000327439">
    <property type="component" value="Unassembled WGS sequence"/>
</dbReference>
<keyword evidence="2" id="KW-0433">Leucine-rich repeat</keyword>
<dbReference type="Gene3D" id="3.80.10.10">
    <property type="entry name" value="Ribonuclease Inhibitor"/>
    <property type="match status" value="4"/>
</dbReference>
<dbReference type="GO" id="GO:0009653">
    <property type="term" value="P:anatomical structure morphogenesis"/>
    <property type="evidence" value="ECO:0007669"/>
    <property type="project" value="UniProtKB-ARBA"/>
</dbReference>
<dbReference type="Pfam" id="PF08263">
    <property type="entry name" value="LRRNT_2"/>
    <property type="match status" value="1"/>
</dbReference>
<keyword evidence="6 8" id="KW-1133">Transmembrane helix</keyword>
<feature type="domain" description="Disease resistance R13L4/SHOC-2-like LRR" evidence="11">
    <location>
        <begin position="174"/>
        <end position="320"/>
    </location>
</feature>
<sequence length="844" mass="93952">MGNVTRFILALMMVMLLPHFVVSFSIKTTTNINTDQSALLALKAYIVSDPQKMLKTNWSTATSVCNWIGVTCGSRHQRVIALNLSSMLLTGTIPSQIGNLSFLTSLDLMNNSFYGSLPDQFTNLHRLKHIDLSWNNFCGEIPYSFPKLQYLSLRNNIFAGEIRSDMFEHLPRLQVLSLTLNKLSSEIPMGLFKCKELQVIDFGYNRMMGGILPKEIGNLTMLRILRLGGNMFEGVIPYQIGDLLNLEELSLCNTLLKGHIPPSISNLTRLTILDLSSNSLTGVIPHQIGNLLNLEELILYSNMLRGPLPSFISNLTRLTTFDLSHNSLSGIIPYQIGNLTRLRFLDLSNNSLTGVIPHQIGNLLNLEQLSIPSNMLEGPLPSSIGNIIRLTGLQLFNNSLTGVIPHQIGNLTCLQLLDLSSNSLIGHIPITLGNLRYLHLLDISDNDLNSTLSSSKSSFLSSLANCRELSYLSFARNPLISGYLPAFIGNSSIPLQYFDASSCNISGRIPGEIGNWNPTNLGYLCLNGNQLEGILPLSLINCSELVVLNVANNNLSDTFPHWLGMLPRLRVLILRSNRFHGSIQDSLTNFSFSKLQMVDLSHNDFTGLLPTEFFQNLKALKEEVGYDSEYFSYSVNLTIKGLELEFTKTVHMPIFTCIDLSDNGFHGEIPKVVGELRLLLALNLSHNSLTGPIPPSFGNLAALESLDLSFNKLSGRIPSQLTNLTFLEVLRFWNNNLVGPIPQGKQFNTFENDSYRGNLGLCGFPLSKECRNDERSQQAQDEEDNGNGIAFIWKVAMMGYGCGMVLGISIAYIVFTTGRPWWLVRMIERDLQNKVSSWFGKKRE</sequence>
<organism evidence="12 13">
    <name type="scientific">Gossypium barbadense</name>
    <name type="common">Sea Island cotton</name>
    <name type="synonym">Hibiscus barbadensis</name>
    <dbReference type="NCBI Taxonomy" id="3634"/>
    <lineage>
        <taxon>Eukaryota</taxon>
        <taxon>Viridiplantae</taxon>
        <taxon>Streptophyta</taxon>
        <taxon>Embryophyta</taxon>
        <taxon>Tracheophyta</taxon>
        <taxon>Spermatophyta</taxon>
        <taxon>Magnoliopsida</taxon>
        <taxon>eudicotyledons</taxon>
        <taxon>Gunneridae</taxon>
        <taxon>Pentapetalae</taxon>
        <taxon>rosids</taxon>
        <taxon>malvids</taxon>
        <taxon>Malvales</taxon>
        <taxon>Malvaceae</taxon>
        <taxon>Malvoideae</taxon>
        <taxon>Gossypium</taxon>
    </lineage>
</organism>
<evidence type="ECO:0000313" key="12">
    <source>
        <dbReference type="EMBL" id="KAB1671176.1"/>
    </source>
</evidence>
<dbReference type="InterPro" id="IPR003591">
    <property type="entry name" value="Leu-rich_rpt_typical-subtyp"/>
</dbReference>
<dbReference type="InterPro" id="IPR055414">
    <property type="entry name" value="LRR_R13L4/SHOC2-like"/>
</dbReference>
<keyword evidence="4 9" id="KW-0732">Signal</keyword>
<evidence type="ECO:0000256" key="1">
    <source>
        <dbReference type="ARBA" id="ARBA00004167"/>
    </source>
</evidence>
<feature type="chain" id="PRO_5023844987" evidence="9">
    <location>
        <begin position="24"/>
        <end position="844"/>
    </location>
</feature>
<dbReference type="InterPro" id="IPR001611">
    <property type="entry name" value="Leu-rich_rpt"/>
</dbReference>
<evidence type="ECO:0000256" key="3">
    <source>
        <dbReference type="ARBA" id="ARBA00022692"/>
    </source>
</evidence>
<dbReference type="AlphaFoldDB" id="A0A5J5NE24"/>
<keyword evidence="3 8" id="KW-0812">Transmembrane</keyword>
<dbReference type="PANTHER" id="PTHR48065:SF32">
    <property type="entry name" value="PROTEIN BRASSINOSTEROID INSENSITIVE 1-LIKE"/>
    <property type="match status" value="1"/>
</dbReference>
<dbReference type="InterPro" id="IPR032675">
    <property type="entry name" value="LRR_dom_sf"/>
</dbReference>
<proteinExistence type="predicted"/>
<protein>
    <submittedName>
        <fullName evidence="12">Uncharacterized protein</fullName>
    </submittedName>
</protein>
<dbReference type="GO" id="GO:0016020">
    <property type="term" value="C:membrane"/>
    <property type="evidence" value="ECO:0007669"/>
    <property type="project" value="UniProtKB-SubCell"/>
</dbReference>
<evidence type="ECO:0000256" key="4">
    <source>
        <dbReference type="ARBA" id="ARBA00022729"/>
    </source>
</evidence>
<dbReference type="Pfam" id="PF13855">
    <property type="entry name" value="LRR_8"/>
    <property type="match status" value="1"/>
</dbReference>
<keyword evidence="13" id="KW-1185">Reference proteome</keyword>
<evidence type="ECO:0000259" key="11">
    <source>
        <dbReference type="Pfam" id="PF23598"/>
    </source>
</evidence>
<evidence type="ECO:0000313" key="13">
    <source>
        <dbReference type="Proteomes" id="UP000327439"/>
    </source>
</evidence>
<name>A0A5J5NE24_GOSBA</name>
<dbReference type="Pfam" id="PF23598">
    <property type="entry name" value="LRR_14"/>
    <property type="match status" value="2"/>
</dbReference>
<dbReference type="SMART" id="SM00365">
    <property type="entry name" value="LRR_SD22"/>
    <property type="match status" value="7"/>
</dbReference>
<evidence type="ECO:0000256" key="5">
    <source>
        <dbReference type="ARBA" id="ARBA00022737"/>
    </source>
</evidence>
<evidence type="ECO:0000256" key="7">
    <source>
        <dbReference type="ARBA" id="ARBA00023136"/>
    </source>
</evidence>